<comment type="caution">
    <text evidence="1">The sequence shown here is derived from an EMBL/GenBank/DDBJ whole genome shotgun (WGS) entry which is preliminary data.</text>
</comment>
<dbReference type="Proteomes" id="UP000018948">
    <property type="component" value="Unassembled WGS sequence"/>
</dbReference>
<evidence type="ECO:0000313" key="2">
    <source>
        <dbReference type="Proteomes" id="UP000018948"/>
    </source>
</evidence>
<organism evidence="1 2">
    <name type="scientific">Phytophthora nicotianae P10297</name>
    <dbReference type="NCBI Taxonomy" id="1317064"/>
    <lineage>
        <taxon>Eukaryota</taxon>
        <taxon>Sar</taxon>
        <taxon>Stramenopiles</taxon>
        <taxon>Oomycota</taxon>
        <taxon>Peronosporomycetes</taxon>
        <taxon>Peronosporales</taxon>
        <taxon>Peronosporaceae</taxon>
        <taxon>Phytophthora</taxon>
    </lineage>
</organism>
<feature type="non-terminal residue" evidence="1">
    <location>
        <position position="1"/>
    </location>
</feature>
<proteinExistence type="predicted"/>
<sequence>RRGSEDGCSLLRFANRKKAQNLPAHNVILAISVPDPSHFSK</sequence>
<evidence type="ECO:0000313" key="1">
    <source>
        <dbReference type="EMBL" id="ETP55077.1"/>
    </source>
</evidence>
<dbReference type="AlphaFoldDB" id="W3A629"/>
<protein>
    <submittedName>
        <fullName evidence="1">Uncharacterized protein</fullName>
    </submittedName>
</protein>
<reference evidence="1 2" key="1">
    <citation type="submission" date="2013-11" db="EMBL/GenBank/DDBJ databases">
        <title>The Genome Sequence of Phytophthora parasitica P10297.</title>
        <authorList>
            <consortium name="The Broad Institute Genomics Platform"/>
            <person name="Russ C."/>
            <person name="Tyler B."/>
            <person name="Panabieres F."/>
            <person name="Shan W."/>
            <person name="Tripathy S."/>
            <person name="Grunwald N."/>
            <person name="Machado M."/>
            <person name="Johnson C.S."/>
            <person name="Walker B."/>
            <person name="Young S.K."/>
            <person name="Zeng Q."/>
            <person name="Gargeya S."/>
            <person name="Fitzgerald M."/>
            <person name="Haas B."/>
            <person name="Abouelleil A."/>
            <person name="Allen A.W."/>
            <person name="Alvarado L."/>
            <person name="Arachchi H.M."/>
            <person name="Berlin A.M."/>
            <person name="Chapman S.B."/>
            <person name="Gainer-Dewar J."/>
            <person name="Goldberg J."/>
            <person name="Griggs A."/>
            <person name="Gujja S."/>
            <person name="Hansen M."/>
            <person name="Howarth C."/>
            <person name="Imamovic A."/>
            <person name="Ireland A."/>
            <person name="Larimer J."/>
            <person name="McCowan C."/>
            <person name="Murphy C."/>
            <person name="Pearson M."/>
            <person name="Poon T.W."/>
            <person name="Priest M."/>
            <person name="Roberts A."/>
            <person name="Saif S."/>
            <person name="Shea T."/>
            <person name="Sisk P."/>
            <person name="Sykes S."/>
            <person name="Wortman J."/>
            <person name="Nusbaum C."/>
            <person name="Birren B."/>
        </authorList>
    </citation>
    <scope>NUCLEOTIDE SEQUENCE [LARGE SCALE GENOMIC DNA]</scope>
    <source>
        <strain evidence="1 2">P10297</strain>
    </source>
</reference>
<name>W3A629_PHYNI</name>
<gene>
    <name evidence="1" type="ORF">F442_00341</name>
</gene>
<dbReference type="EMBL" id="ANIY01000071">
    <property type="protein sequence ID" value="ETP55077.1"/>
    <property type="molecule type" value="Genomic_DNA"/>
</dbReference>
<accession>W3A629</accession>